<sequence length="595" mass="65955">MSLFFAFFTTALSYNIYRSDCVAVLDAYKYDLTRFTGQDAFIPSTDYATYYIRLCPDPTMTGSTMDVFVMQCPKKAGSLCRNIITQNSLDYKPRNAKNFSNGIIYYADSEPFSDDNGRTFRTLDIEFDLECDPSVTTNDTVELFKQWKFTIDDTSRAGFITVRGSHESACPTIVPSPTPTPPYEPDCTYIDRIDTNTSFGISGDLKNLNDGPFGVRAPLKIADTDYVLYYQACERMLCPPTYTCGTSGYSSAWLCQINGSTRFCTSYGVGTEDVDFVPIDSSQLELGMKLKMSDRKTGKSVELTLTCATSEAYPEGHIDWPDTATIFEGKTLEMRGGASEMCFKPIPTTTPQPDSVCHFKTSMSNRTVDFDLEDLNLGSTGWEKPVQIVGDRDHPDSHLIYQPCGSMICPADTYCAGDEDAAIWLCYTDDGIKQCRGYGLYKNNVSLSLYIPSTIDSGVQAKYTGDLKRAGDVIFSCDPSIPKHQLELPETVTLSGRTLSIFIKTSDVCSTSIKPDDQNKAKISPGAYFLIILAIVVVLYLSIGVLVQYFMKGIVRVPNYEFWGQVGACISAAFSFIFSCGKTTEIALESKYDKI</sequence>
<evidence type="ECO:0000313" key="3">
    <source>
        <dbReference type="Proteomes" id="UP000179807"/>
    </source>
</evidence>
<protein>
    <recommendedName>
        <fullName evidence="4">MRH domain-containing protein</fullName>
    </recommendedName>
</protein>
<evidence type="ECO:0000313" key="2">
    <source>
        <dbReference type="EMBL" id="OHS97640.1"/>
    </source>
</evidence>
<dbReference type="AlphaFoldDB" id="A0A1J4JEV6"/>
<keyword evidence="3" id="KW-1185">Reference proteome</keyword>
<keyword evidence="1" id="KW-0812">Transmembrane</keyword>
<evidence type="ECO:0000256" key="1">
    <source>
        <dbReference type="SAM" id="Phobius"/>
    </source>
</evidence>
<accession>A0A1J4JEV6</accession>
<reference evidence="2" key="1">
    <citation type="submission" date="2016-10" db="EMBL/GenBank/DDBJ databases">
        <authorList>
            <person name="Benchimol M."/>
            <person name="Almeida L.G."/>
            <person name="Vasconcelos A.T."/>
            <person name="Perreira-Neves A."/>
            <person name="Rosa I.A."/>
            <person name="Tasca T."/>
            <person name="Bogo M.R."/>
            <person name="de Souza W."/>
        </authorList>
    </citation>
    <scope>NUCLEOTIDE SEQUENCE [LARGE SCALE GENOMIC DNA]</scope>
    <source>
        <strain evidence="2">K</strain>
    </source>
</reference>
<comment type="caution">
    <text evidence="2">The sequence shown here is derived from an EMBL/GenBank/DDBJ whole genome shotgun (WGS) entry which is preliminary data.</text>
</comment>
<proteinExistence type="predicted"/>
<dbReference type="EMBL" id="MLAK01001104">
    <property type="protein sequence ID" value="OHS97640.1"/>
    <property type="molecule type" value="Genomic_DNA"/>
</dbReference>
<dbReference type="PANTHER" id="PTHR15071">
    <property type="entry name" value="MANNOSE-6-PHOSPHATE RECEPTOR FAMILY MEMBER"/>
    <property type="match status" value="1"/>
</dbReference>
<keyword evidence="1" id="KW-1133">Transmembrane helix</keyword>
<keyword evidence="1" id="KW-0472">Membrane</keyword>
<dbReference type="OrthoDB" id="4416590at2759"/>
<dbReference type="SUPFAM" id="SSF50911">
    <property type="entry name" value="Mannose 6-phosphate receptor domain"/>
    <property type="match status" value="1"/>
</dbReference>
<dbReference type="GO" id="GO:0000139">
    <property type="term" value="C:Golgi membrane"/>
    <property type="evidence" value="ECO:0007669"/>
    <property type="project" value="UniProtKB-SubCell"/>
</dbReference>
<organism evidence="2 3">
    <name type="scientific">Tritrichomonas foetus</name>
    <dbReference type="NCBI Taxonomy" id="1144522"/>
    <lineage>
        <taxon>Eukaryota</taxon>
        <taxon>Metamonada</taxon>
        <taxon>Parabasalia</taxon>
        <taxon>Tritrichomonadida</taxon>
        <taxon>Tritrichomonadidae</taxon>
        <taxon>Tritrichomonas</taxon>
    </lineage>
</organism>
<dbReference type="GeneID" id="94829527"/>
<dbReference type="VEuPathDB" id="TrichDB:TRFO_09348"/>
<dbReference type="PANTHER" id="PTHR15071:SF0">
    <property type="entry name" value="MANNOSE 6-PHOSPHATE RECEPTOR-LIKE PROTEIN 1"/>
    <property type="match status" value="1"/>
</dbReference>
<feature type="transmembrane region" description="Helical" evidence="1">
    <location>
        <begin position="527"/>
        <end position="550"/>
    </location>
</feature>
<evidence type="ECO:0008006" key="4">
    <source>
        <dbReference type="Google" id="ProtNLM"/>
    </source>
</evidence>
<dbReference type="RefSeq" id="XP_068350777.1">
    <property type="nucleotide sequence ID" value="XM_068494823.1"/>
</dbReference>
<dbReference type="InterPro" id="IPR009011">
    <property type="entry name" value="Man6P_isomerase_rcpt-bd_dom_sf"/>
</dbReference>
<name>A0A1J4JEV6_9EUKA</name>
<dbReference type="Proteomes" id="UP000179807">
    <property type="component" value="Unassembled WGS sequence"/>
</dbReference>
<gene>
    <name evidence="2" type="ORF">TRFO_09348</name>
</gene>